<accession>A0A392LX66</accession>
<organism evidence="1 2">
    <name type="scientific">Trifolium medium</name>
    <dbReference type="NCBI Taxonomy" id="97028"/>
    <lineage>
        <taxon>Eukaryota</taxon>
        <taxon>Viridiplantae</taxon>
        <taxon>Streptophyta</taxon>
        <taxon>Embryophyta</taxon>
        <taxon>Tracheophyta</taxon>
        <taxon>Spermatophyta</taxon>
        <taxon>Magnoliopsida</taxon>
        <taxon>eudicotyledons</taxon>
        <taxon>Gunneridae</taxon>
        <taxon>Pentapetalae</taxon>
        <taxon>rosids</taxon>
        <taxon>fabids</taxon>
        <taxon>Fabales</taxon>
        <taxon>Fabaceae</taxon>
        <taxon>Papilionoideae</taxon>
        <taxon>50 kb inversion clade</taxon>
        <taxon>NPAAA clade</taxon>
        <taxon>Hologalegina</taxon>
        <taxon>IRL clade</taxon>
        <taxon>Trifolieae</taxon>
        <taxon>Trifolium</taxon>
    </lineage>
</organism>
<proteinExistence type="predicted"/>
<name>A0A392LX66_9FABA</name>
<dbReference type="EMBL" id="LXQA010000188">
    <property type="protein sequence ID" value="MCH79551.1"/>
    <property type="molecule type" value="Genomic_DNA"/>
</dbReference>
<protein>
    <submittedName>
        <fullName evidence="1">Uncharacterized protein</fullName>
    </submittedName>
</protein>
<gene>
    <name evidence="1" type="ORF">A2U01_0000302</name>
</gene>
<evidence type="ECO:0000313" key="1">
    <source>
        <dbReference type="EMBL" id="MCH79551.1"/>
    </source>
</evidence>
<reference evidence="1 2" key="1">
    <citation type="journal article" date="2018" name="Front. Plant Sci.">
        <title>Red Clover (Trifolium pratense) and Zigzag Clover (T. medium) - A Picture of Genomic Similarities and Differences.</title>
        <authorList>
            <person name="Dluhosova J."/>
            <person name="Istvanek J."/>
            <person name="Nedelnik J."/>
            <person name="Repkova J."/>
        </authorList>
    </citation>
    <scope>NUCLEOTIDE SEQUENCE [LARGE SCALE GENOMIC DNA]</scope>
    <source>
        <strain evidence="2">cv. 10/8</strain>
        <tissue evidence="1">Leaf</tissue>
    </source>
</reference>
<evidence type="ECO:0000313" key="2">
    <source>
        <dbReference type="Proteomes" id="UP000265520"/>
    </source>
</evidence>
<dbReference type="AlphaFoldDB" id="A0A392LX66"/>
<sequence>MFFSSAITLAIAGMQQDCLVWYSSDCNTIAELLFSVCSEENIKVAGRVAVHLWCLWQNRNDKVWNWNDHVLNHAVRFANNLLLCGWGGSNCCAPVDPVSAVELRQHYDDASVTHDNAHPLCFVVPLFSVFARLVQKPVK</sequence>
<keyword evidence="2" id="KW-1185">Reference proteome</keyword>
<comment type="caution">
    <text evidence="1">The sequence shown here is derived from an EMBL/GenBank/DDBJ whole genome shotgun (WGS) entry which is preliminary data.</text>
</comment>
<dbReference type="Proteomes" id="UP000265520">
    <property type="component" value="Unassembled WGS sequence"/>
</dbReference>